<dbReference type="Proteomes" id="UP001326199">
    <property type="component" value="Unassembled WGS sequence"/>
</dbReference>
<dbReference type="GeneID" id="87935787"/>
<protein>
    <submittedName>
        <fullName evidence="1">Uncharacterized protein</fullName>
    </submittedName>
</protein>
<organism evidence="1 2">
    <name type="scientific">Podospora pseudopauciseta</name>
    <dbReference type="NCBI Taxonomy" id="2093780"/>
    <lineage>
        <taxon>Eukaryota</taxon>
        <taxon>Fungi</taxon>
        <taxon>Dikarya</taxon>
        <taxon>Ascomycota</taxon>
        <taxon>Pezizomycotina</taxon>
        <taxon>Sordariomycetes</taxon>
        <taxon>Sordariomycetidae</taxon>
        <taxon>Sordariales</taxon>
        <taxon>Podosporaceae</taxon>
        <taxon>Podospora</taxon>
    </lineage>
</organism>
<dbReference type="RefSeq" id="XP_062761160.1">
    <property type="nucleotide sequence ID" value="XM_062915444.1"/>
</dbReference>
<evidence type="ECO:0000313" key="2">
    <source>
        <dbReference type="Proteomes" id="UP001326199"/>
    </source>
</evidence>
<evidence type="ECO:0000313" key="1">
    <source>
        <dbReference type="EMBL" id="KAK4661193.1"/>
    </source>
</evidence>
<comment type="caution">
    <text evidence="1">The sequence shown here is derived from an EMBL/GenBank/DDBJ whole genome shotgun (WGS) entry which is preliminary data.</text>
</comment>
<name>A0ABR0GZZ5_9PEZI</name>
<accession>A0ABR0GZZ5</accession>
<reference evidence="1 2" key="1">
    <citation type="journal article" date="2023" name="bioRxiv">
        <title>High-quality genome assemblies of four members of thePodospora anserinaspecies complex.</title>
        <authorList>
            <person name="Ament-Velasquez S.L."/>
            <person name="Vogan A.A."/>
            <person name="Wallerman O."/>
            <person name="Hartmann F."/>
            <person name="Gautier V."/>
            <person name="Silar P."/>
            <person name="Giraud T."/>
            <person name="Johannesson H."/>
        </authorList>
    </citation>
    <scope>NUCLEOTIDE SEQUENCE [LARGE SCALE GENOMIC DNA]</scope>
    <source>
        <strain evidence="1 2">CBS 411.78</strain>
    </source>
</reference>
<dbReference type="EMBL" id="JAFFHB010000010">
    <property type="protein sequence ID" value="KAK4661193.1"/>
    <property type="molecule type" value="Genomic_DNA"/>
</dbReference>
<proteinExistence type="predicted"/>
<gene>
    <name evidence="1" type="ORF">QC763_704437</name>
</gene>
<sequence length="257" mass="29744">MLQPLPINMYTKFARSYLRLAQLRFSPSLHDHLSDQPLSTAMTDTDLLPDAVIRWAPTIDALDKAIAKNMPLCPSTRSGEQEFNHLWHNVFTSLAAEIEEDDTIPLHLTSPPRPTFSIKIFTKPVRDRTCWCDNTGYDFQIFLRNPSGVTKGDLVRGIRDYLYSEEGSQTRVFYRPGQPGDGLGKQEVDMKRVVVYDSTWYIMDNEEDIPDENETRFEGCTWRDPEIMLFCCTMEKVEERRKENNRIGDTYMKDAAE</sequence>
<keyword evidence="2" id="KW-1185">Reference proteome</keyword>